<dbReference type="Gene3D" id="1.25.40.840">
    <property type="entry name" value="CCR4-NOT transcription complex subunit 1 TTP binding domain"/>
    <property type="match status" value="1"/>
</dbReference>
<dbReference type="PANTHER" id="PTHR13162:SF8">
    <property type="entry name" value="CCR4-NOT TRANSCRIPTION COMPLEX SUBUNIT 1"/>
    <property type="match status" value="1"/>
</dbReference>
<evidence type="ECO:0000256" key="3">
    <source>
        <dbReference type="ARBA" id="ARBA00022490"/>
    </source>
</evidence>
<gene>
    <name evidence="21" type="ORF">V9T40_004707</name>
</gene>
<reference evidence="21 22" key="1">
    <citation type="submission" date="2024-03" db="EMBL/GenBank/DDBJ databases">
        <title>Adaptation during the transition from Ophiocordyceps entomopathogen to insect associate is accompanied by gene loss and intensified selection.</title>
        <authorList>
            <person name="Ward C.M."/>
            <person name="Onetto C.A."/>
            <person name="Borneman A.R."/>
        </authorList>
    </citation>
    <scope>NUCLEOTIDE SEQUENCE [LARGE SCALE GENOMIC DNA]</scope>
    <source>
        <strain evidence="21">AWRI1</strain>
        <tissue evidence="21">Single Adult Female</tissue>
    </source>
</reference>
<dbReference type="GO" id="GO:0060090">
    <property type="term" value="F:molecular adaptor activity"/>
    <property type="evidence" value="ECO:0007669"/>
    <property type="project" value="TreeGrafter"/>
</dbReference>
<accession>A0AAN9Y248</accession>
<dbReference type="CDD" id="cd20710">
    <property type="entry name" value="NOT1_connector"/>
    <property type="match status" value="1"/>
</dbReference>
<dbReference type="InterPro" id="IPR007196">
    <property type="entry name" value="CCR4-Not_Not1_C"/>
</dbReference>
<feature type="domain" description="CCR4-NOT transcription complex subunit 1-like NOT1 connector" evidence="20">
    <location>
        <begin position="1692"/>
        <end position="1901"/>
    </location>
</feature>
<dbReference type="InterPro" id="IPR032191">
    <property type="entry name" value="CNOT1_CAF1_bind"/>
</dbReference>
<evidence type="ECO:0000259" key="19">
    <source>
        <dbReference type="Pfam" id="PF22940"/>
    </source>
</evidence>
<keyword evidence="3" id="KW-0963">Cytoplasm</keyword>
<dbReference type="Gene3D" id="1.25.40.180">
    <property type="match status" value="1"/>
</dbReference>
<dbReference type="PANTHER" id="PTHR13162">
    <property type="entry name" value="CCR4-NOT TRANSCRIPTION COMPLEX"/>
    <property type="match status" value="1"/>
</dbReference>
<dbReference type="Pfam" id="PF16415">
    <property type="entry name" value="CNOT1_CAF1_bind"/>
    <property type="match status" value="1"/>
</dbReference>
<dbReference type="InterPro" id="IPR055454">
    <property type="entry name" value="CNOT1-like_NOT1_connector"/>
</dbReference>
<feature type="region of interest" description="Disordered" evidence="13">
    <location>
        <begin position="1294"/>
        <end position="1334"/>
    </location>
</feature>
<evidence type="ECO:0000256" key="2">
    <source>
        <dbReference type="ARBA" id="ARBA00004496"/>
    </source>
</evidence>
<keyword evidence="8" id="KW-0804">Transcription</keyword>
<dbReference type="InterPro" id="IPR024557">
    <property type="entry name" value="CNOT1_dom_4"/>
</dbReference>
<comment type="similarity">
    <text evidence="10">Belongs to the CNOT1 family.</text>
</comment>
<dbReference type="Pfam" id="PF04054">
    <property type="entry name" value="Not1"/>
    <property type="match status" value="1"/>
</dbReference>
<dbReference type="GO" id="GO:0000288">
    <property type="term" value="P:nuclear-transcribed mRNA catabolic process, deadenylation-dependent decay"/>
    <property type="evidence" value="ECO:0007669"/>
    <property type="project" value="TreeGrafter"/>
</dbReference>
<comment type="caution">
    <text evidence="21">The sequence shown here is derived from an EMBL/GenBank/DDBJ whole genome shotgun (WGS) entry which is preliminary data.</text>
</comment>
<comment type="subcellular location">
    <subcellularLocation>
        <location evidence="2">Cytoplasm</location>
    </subcellularLocation>
    <subcellularLocation>
        <location evidence="1">Nucleus</location>
    </subcellularLocation>
</comment>
<dbReference type="Pfam" id="PF12842">
    <property type="entry name" value="DUF3819"/>
    <property type="match status" value="1"/>
</dbReference>
<keyword evidence="22" id="KW-1185">Reference proteome</keyword>
<dbReference type="GO" id="GO:0030015">
    <property type="term" value="C:CCR4-NOT core complex"/>
    <property type="evidence" value="ECO:0007669"/>
    <property type="project" value="InterPro"/>
</dbReference>
<name>A0AAN9Y248_9HEMI</name>
<feature type="domain" description="CCR4-Not complex component Not1 C-terminal" evidence="14">
    <location>
        <begin position="2086"/>
        <end position="2445"/>
    </location>
</feature>
<evidence type="ECO:0000256" key="11">
    <source>
        <dbReference type="ARBA" id="ARBA00032531"/>
    </source>
</evidence>
<dbReference type="GO" id="GO:0031047">
    <property type="term" value="P:regulatory ncRNA-mediated gene silencing"/>
    <property type="evidence" value="ECO:0007669"/>
    <property type="project" value="UniProtKB-KW"/>
</dbReference>
<evidence type="ECO:0000259" key="18">
    <source>
        <dbReference type="Pfam" id="PF16418"/>
    </source>
</evidence>
<dbReference type="FunFam" id="1.25.40.800:FF:000001">
    <property type="entry name" value="CCR4-NOT transcription complex subunit 1"/>
    <property type="match status" value="1"/>
</dbReference>
<keyword evidence="7" id="KW-0943">RNA-mediated gene silencing</keyword>
<feature type="domain" description="CCR4-NOT transcription complex subunit 1 CAF1-binding" evidence="16">
    <location>
        <begin position="1066"/>
        <end position="1286"/>
    </location>
</feature>
<evidence type="ECO:0000256" key="1">
    <source>
        <dbReference type="ARBA" id="ARBA00004123"/>
    </source>
</evidence>
<dbReference type="FunFam" id="1.25.40.180:FF:000005">
    <property type="entry name" value="Ccr4-not transcription complex subunit 1 isoform"/>
    <property type="match status" value="1"/>
</dbReference>
<feature type="compositionally biased region" description="Pro residues" evidence="13">
    <location>
        <begin position="1299"/>
        <end position="1312"/>
    </location>
</feature>
<dbReference type="InterPro" id="IPR032194">
    <property type="entry name" value="CNOT1_HEAT"/>
</dbReference>
<feature type="domain" description="CCR4-NOT transcription complex subunit 1 TTP binding" evidence="17">
    <location>
        <begin position="825"/>
        <end position="994"/>
    </location>
</feature>
<dbReference type="InterPro" id="IPR055104">
    <property type="entry name" value="CNOT1_1st"/>
</dbReference>
<evidence type="ECO:0000256" key="8">
    <source>
        <dbReference type="ARBA" id="ARBA00023163"/>
    </source>
</evidence>
<feature type="domain" description="CCR4-NOT transcription complex subunit 1" evidence="15">
    <location>
        <begin position="1440"/>
        <end position="1587"/>
    </location>
</feature>
<dbReference type="FunFam" id="1.25.40.790:FF:000001">
    <property type="entry name" value="Ccr4-not transcription complex subunit 1 isoform"/>
    <property type="match status" value="1"/>
</dbReference>
<feature type="domain" description="CCR4-NOT transcription complex subunit 1 N-terminal" evidence="19">
    <location>
        <begin position="31"/>
        <end position="230"/>
    </location>
</feature>
<evidence type="ECO:0000256" key="5">
    <source>
        <dbReference type="ARBA" id="ARBA00022845"/>
    </source>
</evidence>
<dbReference type="Pfam" id="PF23590">
    <property type="entry name" value="NOT1_connector"/>
    <property type="match status" value="1"/>
</dbReference>
<evidence type="ECO:0000256" key="9">
    <source>
        <dbReference type="ARBA" id="ARBA00023242"/>
    </source>
</evidence>
<sequence>MNLDSLSIALSQISYLVATLSKRNYNTCVQELSELISCHGLEADRHLLRCLFSEIDFNSDSARTPNSKDFQQIQLLTQECSVLLGKPALVSVLCFAVDRALQQENFVKNPSQLLTIFSKIIKLSSVQEVVFGLALLHSSNQEVADAALQFVKQKLPALIQIYIGEDIKNPKVQEGGLHEATPQVIHLILTYLFSAKDIFGISPESKEAFLISLRRDFPRELVPVVLSPLLYPNLNYDLETDKMTEESTTMANNLIDDSLPNLIMEMGYRFCSTLEEGRQNVNSLHLRDLTPTAVARILIMMIRTHTGLDDLAFWTSDTSKEKSINENSVSCNTWNVEVLVQLLKECSPSMMWIDVVRELDGGELLLKDRAGLNLLITALKLGLQSQGYPIDRFPVDLFYRPWKHPESQFTLVNQILKNPDVFCFADYNYRPVIIDMLKSAPENDNKEILTWRSLDLIELLMHLADRGLVTQVQELLKYPVQQCPDFLSLALLQTNQPMTLFKQELLCSLIPIFLANHANSAVILHHIWHNQNVAIKQLLIQSMADWYIRGESDLTRLSRILDIAQDLKALSLLLNSQSLQFAIDLACLASRREYLKLEKWLSDKVRDQGELFITALIKFLQRRCSQFLGGSFVKDEAHPKAAQLPQETIVTILGCLQVCASNVSPEVAEVILALITNCNLLMNKSRQAPPGVLRSSSFNPNQIFPTANNTQVDPLTNIGTSLSNLNLNASQSNNSFSLPGTLGPLVSAPGSPSRIINLSQNTTFPILPQLSGAVGSQVNHGPSTLVGNNVVAVNNINRAVAQTQASPIEKGRLVSTGDNALSSNPGDLNCQVSKDIEDEANSYFQRIYNHPPHPTLSIDEILDLLKKFQDSPIKREREIYSCMIRNLFEEYKFFPQYPEKELHVTAQLFGGILSHGLVPQGALFGIGIRYIVDALRKPSNSKIFSFGIAALDQFKYKLKEVPKLCEYVMSLPNFSEFPPYLVELIEFGMQGIDPPSKSQTVANNVVSMLNNSGSANASFKSLNMSNSSSTTASPVAKVGTSTRPSIANATNIDTLLVATEKDEKMVIPPESLQDKIAFTFNNLSQMNLNIKCEELRELIREEHYQWLAQYLVMKRASIEQNFHGLYSNFLDCLKIKEFYKLILTETYRNIKVLLRSDKSIANFSDRTLLKNLGHWLGMMTLAKNKPVLMDDLDIKLLLLEAHSKGQHEMLYIVPFVAKILESCAKSRVFKPPNPWTISVMCILAEIHQEPDLKLNLKFEIEVLCKNLQVDLKSLKPTKYLRESEMLKYMEPQLSSVNKKPPPQQQQQQPPPSQQQQQQQPQQTSSPLPVAVPVSQPPISSASVSNVSAAFTSMISTPSSSSASFNNASVADEAVAMPQLPNSLPNLSQLSNSIQTPPLMPPPVLTPEPKFNLVSFNVTSVQNLGALLTINNQLPLFQAHPQLKHCIRPAFERAIQEWLAPIVERSVKIAVNTSEQIVKKDFALDPDESRVRAAAHYMVRNLAAGMAMITCREQIINSFTQNLKNTFLGVILSPSTQQKDMVEHAVTSCVNDNMDLACAFVQKTTVDKALIEIDRHLMSEYERRKNARSEGRRYCDSGVLTYQAERMPEQVRLKVGGVTPQQMAVYEEFARNIPGFQPMTDKEAAMCTPKTMPVSFHFRVRKVLRKYDFFLRILLFFDFCCEQFSGGSDEMGVVYDKIANDLEIYLQTMMNQNVMGATLSNCQLNVNISSLIDSISIHRRSRDPNTAAAVIQKAVDGLLECTNPDDPELSNRYRDFYLRILKVFQDHRSMGVQWTNKQVTKALVECREEYRYSTEVVDLLIRSHLINLPMFDTHLVHSMENGTNYVAVSFAMQIVQHYLVEERNSSLITEQDLSCTIEALMKIANHSRNPPEGLVTLLEILRMSHESSNLAMERAPIGATAYIHSGILQVKAREYDDPPGLLEKTEYLLREWVNIYQTTSTNKDPSKAFSLFVHQMNVHGILKTDDLITRFFRLSTQLVVDLCYRQMQEPLTYNANRMKVFTYLDAYVKLIALLVKHSGDTANVTTKLNLLNKVLGIVAGVLLQDHENHQLEFQQLPYHRIFSMLFLELNAADQVLESMNFHILQAFSHTLHILRPCKCPGFCFAWLEIISHRIFLGRVLAVTQHQKGWSMYAQLLVDLFKYLAPYLRNTNLTKAVTTMYKGALKVLLVLLHDFPEFLCEYHYSFCDVIPPNCIQMRNLILSAFPRNMRLPDPFTPNLKVDMLAEITQAPRIPPTYAALIQPATFRKDLDSYLKNRAPVSFLSELKSSLQTSQEPGIRYNIPLLNATVLYVGAQAINFIRQKGQSPSMSTIAHCAHMDIFQHLSTDLDTEGRYLFLNAIANQLRYPNSHTHYFSCTLLFLFAEATSECVQEQITRVLLERIIVNRPHPWGLLITFIELIKNPTYRFWSHEFVHCAAEIEKLFESVARSCMVPPHLIHGSAPSDSE</sequence>
<dbReference type="Gene3D" id="1.25.40.800">
    <property type="match status" value="1"/>
</dbReference>
<dbReference type="GO" id="GO:0017148">
    <property type="term" value="P:negative regulation of translation"/>
    <property type="evidence" value="ECO:0007669"/>
    <property type="project" value="InterPro"/>
</dbReference>
<proteinExistence type="inferred from homology"/>
<evidence type="ECO:0000259" key="16">
    <source>
        <dbReference type="Pfam" id="PF16415"/>
    </source>
</evidence>
<keyword evidence="5" id="KW-0810">Translation regulation</keyword>
<evidence type="ECO:0000256" key="12">
    <source>
        <dbReference type="ARBA" id="ARBA00071432"/>
    </source>
</evidence>
<evidence type="ECO:0000313" key="22">
    <source>
        <dbReference type="Proteomes" id="UP001367676"/>
    </source>
</evidence>
<dbReference type="GO" id="GO:0005634">
    <property type="term" value="C:nucleus"/>
    <property type="evidence" value="ECO:0007669"/>
    <property type="project" value="UniProtKB-SubCell"/>
</dbReference>
<feature type="compositionally biased region" description="Low complexity" evidence="13">
    <location>
        <begin position="1313"/>
        <end position="1326"/>
    </location>
</feature>
<dbReference type="Proteomes" id="UP001367676">
    <property type="component" value="Unassembled WGS sequence"/>
</dbReference>
<dbReference type="Pfam" id="PF22940">
    <property type="entry name" value="CNOT1_1st"/>
    <property type="match status" value="1"/>
</dbReference>
<evidence type="ECO:0000259" key="20">
    <source>
        <dbReference type="Pfam" id="PF23590"/>
    </source>
</evidence>
<evidence type="ECO:0000256" key="13">
    <source>
        <dbReference type="SAM" id="MobiDB-lite"/>
    </source>
</evidence>
<keyword evidence="9" id="KW-0539">Nucleus</keyword>
<dbReference type="Pfam" id="PF16418">
    <property type="entry name" value="CNOT1_HEAT"/>
    <property type="match status" value="1"/>
</dbReference>
<keyword evidence="4" id="KW-0678">Repressor</keyword>
<evidence type="ECO:0000259" key="17">
    <source>
        <dbReference type="Pfam" id="PF16417"/>
    </source>
</evidence>
<evidence type="ECO:0000256" key="6">
    <source>
        <dbReference type="ARBA" id="ARBA00023015"/>
    </source>
</evidence>
<dbReference type="Gene3D" id="1.25.40.790">
    <property type="match status" value="1"/>
</dbReference>
<dbReference type="GO" id="GO:0000932">
    <property type="term" value="C:P-body"/>
    <property type="evidence" value="ECO:0007669"/>
    <property type="project" value="TreeGrafter"/>
</dbReference>
<evidence type="ECO:0000313" key="21">
    <source>
        <dbReference type="EMBL" id="KAK7583744.1"/>
    </source>
</evidence>
<evidence type="ECO:0000256" key="4">
    <source>
        <dbReference type="ARBA" id="ARBA00022491"/>
    </source>
</evidence>
<evidence type="ECO:0000256" key="7">
    <source>
        <dbReference type="ARBA" id="ARBA00023158"/>
    </source>
</evidence>
<dbReference type="InterPro" id="IPR032193">
    <property type="entry name" value="CNOT1_TTP_bind"/>
</dbReference>
<keyword evidence="6" id="KW-0805">Transcription regulation</keyword>
<evidence type="ECO:0000259" key="14">
    <source>
        <dbReference type="Pfam" id="PF04054"/>
    </source>
</evidence>
<organism evidence="21 22">
    <name type="scientific">Parthenolecanium corni</name>
    <dbReference type="NCBI Taxonomy" id="536013"/>
    <lineage>
        <taxon>Eukaryota</taxon>
        <taxon>Metazoa</taxon>
        <taxon>Ecdysozoa</taxon>
        <taxon>Arthropoda</taxon>
        <taxon>Hexapoda</taxon>
        <taxon>Insecta</taxon>
        <taxon>Pterygota</taxon>
        <taxon>Neoptera</taxon>
        <taxon>Paraneoptera</taxon>
        <taxon>Hemiptera</taxon>
        <taxon>Sternorrhyncha</taxon>
        <taxon>Coccoidea</taxon>
        <taxon>Coccidae</taxon>
        <taxon>Parthenolecanium</taxon>
    </lineage>
</organism>
<dbReference type="Pfam" id="PF16417">
    <property type="entry name" value="CNOT1_TTP_bind"/>
    <property type="match status" value="1"/>
</dbReference>
<evidence type="ECO:0000259" key="15">
    <source>
        <dbReference type="Pfam" id="PF12842"/>
    </source>
</evidence>
<evidence type="ECO:0000256" key="10">
    <source>
        <dbReference type="ARBA" id="ARBA00025717"/>
    </source>
</evidence>
<protein>
    <recommendedName>
        <fullName evidence="12">CCR4-NOT transcription complex subunit 1</fullName>
    </recommendedName>
    <alternativeName>
        <fullName evidence="11">CCR4-associated factor 1</fullName>
    </alternativeName>
</protein>
<dbReference type="InterPro" id="IPR038535">
    <property type="entry name" value="CNOT1_TTP_bind_sf"/>
</dbReference>
<dbReference type="InterPro" id="IPR040398">
    <property type="entry name" value="Not1"/>
</dbReference>
<dbReference type="EMBL" id="JBBCAQ010000032">
    <property type="protein sequence ID" value="KAK7583744.1"/>
    <property type="molecule type" value="Genomic_DNA"/>
</dbReference>
<feature type="domain" description="CCR4-NOT transcription complex subunit 1 HEAT repeat" evidence="18">
    <location>
        <begin position="503"/>
        <end position="657"/>
    </location>
</feature>